<dbReference type="InterPro" id="IPR003594">
    <property type="entry name" value="HATPase_dom"/>
</dbReference>
<evidence type="ECO:0000256" key="14">
    <source>
        <dbReference type="SAM" id="Phobius"/>
    </source>
</evidence>
<keyword evidence="11 14" id="KW-1133">Transmembrane helix</keyword>
<dbReference type="PANTHER" id="PTHR45528:SF1">
    <property type="entry name" value="SENSOR HISTIDINE KINASE CPXA"/>
    <property type="match status" value="1"/>
</dbReference>
<keyword evidence="8" id="KW-0547">Nucleotide-binding</keyword>
<comment type="catalytic activity">
    <reaction evidence="1">
        <text>ATP + protein L-histidine = ADP + protein N-phospho-L-histidine.</text>
        <dbReference type="EC" id="2.7.13.3"/>
    </reaction>
</comment>
<evidence type="ECO:0000259" key="16">
    <source>
        <dbReference type="PROSITE" id="PS50885"/>
    </source>
</evidence>
<dbReference type="SMART" id="SM00304">
    <property type="entry name" value="HAMP"/>
    <property type="match status" value="1"/>
</dbReference>
<evidence type="ECO:0000256" key="12">
    <source>
        <dbReference type="ARBA" id="ARBA00023012"/>
    </source>
</evidence>
<feature type="transmembrane region" description="Helical" evidence="14">
    <location>
        <begin position="78"/>
        <end position="98"/>
    </location>
</feature>
<evidence type="ECO:0000256" key="4">
    <source>
        <dbReference type="ARBA" id="ARBA00022475"/>
    </source>
</evidence>
<gene>
    <name evidence="17" type="ORF">O9H85_14880</name>
</gene>
<dbReference type="EC" id="2.7.13.3" evidence="3"/>
<evidence type="ECO:0000256" key="1">
    <source>
        <dbReference type="ARBA" id="ARBA00000085"/>
    </source>
</evidence>
<keyword evidence="5" id="KW-0597">Phosphoprotein</keyword>
<evidence type="ECO:0000256" key="11">
    <source>
        <dbReference type="ARBA" id="ARBA00022989"/>
    </source>
</evidence>
<evidence type="ECO:0000256" key="5">
    <source>
        <dbReference type="ARBA" id="ARBA00022553"/>
    </source>
</evidence>
<dbReference type="InterPro" id="IPR003660">
    <property type="entry name" value="HAMP_dom"/>
</dbReference>
<evidence type="ECO:0000256" key="9">
    <source>
        <dbReference type="ARBA" id="ARBA00022777"/>
    </source>
</evidence>
<dbReference type="CDD" id="cd06225">
    <property type="entry name" value="HAMP"/>
    <property type="match status" value="1"/>
</dbReference>
<evidence type="ECO:0000313" key="17">
    <source>
        <dbReference type="EMBL" id="MCZ8513694.1"/>
    </source>
</evidence>
<evidence type="ECO:0000256" key="8">
    <source>
        <dbReference type="ARBA" id="ARBA00022741"/>
    </source>
</evidence>
<organism evidence="17 18">
    <name type="scientific">Paenibacillus gyeongsangnamensis</name>
    <dbReference type="NCBI Taxonomy" id="3388067"/>
    <lineage>
        <taxon>Bacteria</taxon>
        <taxon>Bacillati</taxon>
        <taxon>Bacillota</taxon>
        <taxon>Bacilli</taxon>
        <taxon>Bacillales</taxon>
        <taxon>Paenibacillaceae</taxon>
        <taxon>Paenibacillus</taxon>
    </lineage>
</organism>
<dbReference type="Pfam" id="PF00672">
    <property type="entry name" value="HAMP"/>
    <property type="match status" value="1"/>
</dbReference>
<evidence type="ECO:0000259" key="15">
    <source>
        <dbReference type="PROSITE" id="PS50109"/>
    </source>
</evidence>
<keyword evidence="18" id="KW-1185">Reference proteome</keyword>
<keyword evidence="9" id="KW-0418">Kinase</keyword>
<dbReference type="Proteomes" id="UP001527882">
    <property type="component" value="Unassembled WGS sequence"/>
</dbReference>
<sequence length="372" mass="42659">MKPFGEWGIDLLRFNGDFSGFWRKSIIWKLVLINALVMGVVIWLTGVSVKDFACLLVSQTRLSNEINPEFFKSTMQDYLIRASILAVAAAAIIHYFFARRIVIRIRKLAASTRELAKGKKPEPIKVQTSDEIGQLTRDFNQMVQTLKQMEESRKQMISDISHDLRTPLSNINGYLEALSEGIIEGNKEIYRSLHEESVHLVKLVDQLHQLSAWEAKKLHEAELRQIEVPSFIKTSIQQFELEFKKKKIRYSLNMPFATVLVDPIGFKQIINNLIKNAIQYNTGEVIEIRGELTDTEYRIMVNNTGRAIPFEKANRVFERFYRLEPSRNRETGGSGLGLAIVKEIVERHGGEVGVNTDGKHHSFWFTLPVINL</sequence>
<dbReference type="PANTHER" id="PTHR45528">
    <property type="entry name" value="SENSOR HISTIDINE KINASE CPXA"/>
    <property type="match status" value="1"/>
</dbReference>
<dbReference type="EMBL" id="JAQAGZ010000009">
    <property type="protein sequence ID" value="MCZ8513694.1"/>
    <property type="molecule type" value="Genomic_DNA"/>
</dbReference>
<keyword evidence="13 14" id="KW-0472">Membrane</keyword>
<name>A0ABT4Q9Y3_9BACL</name>
<dbReference type="InterPro" id="IPR050398">
    <property type="entry name" value="HssS/ArlS-like"/>
</dbReference>
<dbReference type="SMART" id="SM00387">
    <property type="entry name" value="HATPase_c"/>
    <property type="match status" value="1"/>
</dbReference>
<keyword evidence="10 17" id="KW-0067">ATP-binding</keyword>
<feature type="domain" description="Histidine kinase" evidence="15">
    <location>
        <begin position="159"/>
        <end position="371"/>
    </location>
</feature>
<evidence type="ECO:0000256" key="6">
    <source>
        <dbReference type="ARBA" id="ARBA00022679"/>
    </source>
</evidence>
<evidence type="ECO:0000256" key="7">
    <source>
        <dbReference type="ARBA" id="ARBA00022692"/>
    </source>
</evidence>
<keyword evidence="4" id="KW-1003">Cell membrane</keyword>
<dbReference type="GO" id="GO:0005524">
    <property type="term" value="F:ATP binding"/>
    <property type="evidence" value="ECO:0007669"/>
    <property type="project" value="UniProtKB-KW"/>
</dbReference>
<dbReference type="CDD" id="cd00082">
    <property type="entry name" value="HisKA"/>
    <property type="match status" value="1"/>
</dbReference>
<dbReference type="Pfam" id="PF00512">
    <property type="entry name" value="HisKA"/>
    <property type="match status" value="1"/>
</dbReference>
<evidence type="ECO:0000256" key="3">
    <source>
        <dbReference type="ARBA" id="ARBA00012438"/>
    </source>
</evidence>
<dbReference type="PROSITE" id="PS50885">
    <property type="entry name" value="HAMP"/>
    <property type="match status" value="1"/>
</dbReference>
<feature type="transmembrane region" description="Helical" evidence="14">
    <location>
        <begin position="26"/>
        <end position="46"/>
    </location>
</feature>
<dbReference type="SUPFAM" id="SSF55874">
    <property type="entry name" value="ATPase domain of HSP90 chaperone/DNA topoisomerase II/histidine kinase"/>
    <property type="match status" value="1"/>
</dbReference>
<evidence type="ECO:0000313" key="18">
    <source>
        <dbReference type="Proteomes" id="UP001527882"/>
    </source>
</evidence>
<accession>A0ABT4Q9Y3</accession>
<dbReference type="InterPro" id="IPR036097">
    <property type="entry name" value="HisK_dim/P_sf"/>
</dbReference>
<keyword evidence="6" id="KW-0808">Transferase</keyword>
<dbReference type="PROSITE" id="PS50109">
    <property type="entry name" value="HIS_KIN"/>
    <property type="match status" value="1"/>
</dbReference>
<dbReference type="Gene3D" id="6.10.340.10">
    <property type="match status" value="1"/>
</dbReference>
<dbReference type="InterPro" id="IPR005467">
    <property type="entry name" value="His_kinase_dom"/>
</dbReference>
<dbReference type="Gene3D" id="1.10.287.130">
    <property type="match status" value="1"/>
</dbReference>
<dbReference type="InterPro" id="IPR004358">
    <property type="entry name" value="Sig_transdc_His_kin-like_C"/>
</dbReference>
<protein>
    <recommendedName>
        <fullName evidence="3">histidine kinase</fullName>
        <ecNumber evidence="3">2.7.13.3</ecNumber>
    </recommendedName>
</protein>
<dbReference type="InterPro" id="IPR003661">
    <property type="entry name" value="HisK_dim/P_dom"/>
</dbReference>
<keyword evidence="12" id="KW-0902">Two-component regulatory system</keyword>
<dbReference type="RefSeq" id="WP_269882218.1">
    <property type="nucleotide sequence ID" value="NZ_JAQAGZ010000009.1"/>
</dbReference>
<dbReference type="PRINTS" id="PR00344">
    <property type="entry name" value="BCTRLSENSOR"/>
</dbReference>
<comment type="subcellular location">
    <subcellularLocation>
        <location evidence="2">Cell membrane</location>
        <topology evidence="2">Multi-pass membrane protein</topology>
    </subcellularLocation>
</comment>
<proteinExistence type="predicted"/>
<keyword evidence="7 14" id="KW-0812">Transmembrane</keyword>
<dbReference type="SUPFAM" id="SSF47384">
    <property type="entry name" value="Homodimeric domain of signal transducing histidine kinase"/>
    <property type="match status" value="1"/>
</dbReference>
<evidence type="ECO:0000256" key="2">
    <source>
        <dbReference type="ARBA" id="ARBA00004651"/>
    </source>
</evidence>
<evidence type="ECO:0000256" key="10">
    <source>
        <dbReference type="ARBA" id="ARBA00022840"/>
    </source>
</evidence>
<comment type="caution">
    <text evidence="17">The sequence shown here is derived from an EMBL/GenBank/DDBJ whole genome shotgun (WGS) entry which is preliminary data.</text>
</comment>
<dbReference type="SUPFAM" id="SSF158472">
    <property type="entry name" value="HAMP domain-like"/>
    <property type="match status" value="1"/>
</dbReference>
<reference evidence="17 18" key="1">
    <citation type="submission" date="2022-12" db="EMBL/GenBank/DDBJ databases">
        <title>Draft genome sequence of Paenibacillus sp. dW9.</title>
        <authorList>
            <person name="Choi E.-W."/>
            <person name="Kim D.-U."/>
        </authorList>
    </citation>
    <scope>NUCLEOTIDE SEQUENCE [LARGE SCALE GENOMIC DNA]</scope>
    <source>
        <strain evidence="18">dW9</strain>
    </source>
</reference>
<dbReference type="SMART" id="SM00388">
    <property type="entry name" value="HisKA"/>
    <property type="match status" value="1"/>
</dbReference>
<dbReference type="Pfam" id="PF02518">
    <property type="entry name" value="HATPase_c"/>
    <property type="match status" value="1"/>
</dbReference>
<feature type="domain" description="HAMP" evidence="16">
    <location>
        <begin position="99"/>
        <end position="151"/>
    </location>
</feature>
<evidence type="ECO:0000256" key="13">
    <source>
        <dbReference type="ARBA" id="ARBA00023136"/>
    </source>
</evidence>
<dbReference type="InterPro" id="IPR036890">
    <property type="entry name" value="HATPase_C_sf"/>
</dbReference>
<dbReference type="Gene3D" id="3.30.565.10">
    <property type="entry name" value="Histidine kinase-like ATPase, C-terminal domain"/>
    <property type="match status" value="1"/>
</dbReference>